<evidence type="ECO:0000256" key="1">
    <source>
        <dbReference type="PROSITE-ProRule" id="PRU00339"/>
    </source>
</evidence>
<organism evidence="4 5">
    <name type="scientific">Petrocella atlantisensis</name>
    <dbReference type="NCBI Taxonomy" id="2173034"/>
    <lineage>
        <taxon>Bacteria</taxon>
        <taxon>Bacillati</taxon>
        <taxon>Bacillota</taxon>
        <taxon>Clostridia</taxon>
        <taxon>Lachnospirales</taxon>
        <taxon>Vallitaleaceae</taxon>
        <taxon>Petrocella</taxon>
    </lineage>
</organism>
<dbReference type="PANTHER" id="PTHR45138">
    <property type="entry name" value="REGULATORY COMPONENTS OF SENSORY TRANSDUCTION SYSTEM"/>
    <property type="match status" value="1"/>
</dbReference>
<dbReference type="InterPro" id="IPR019734">
    <property type="entry name" value="TPR_rpt"/>
</dbReference>
<dbReference type="SUPFAM" id="SSF48452">
    <property type="entry name" value="TPR-like"/>
    <property type="match status" value="2"/>
</dbReference>
<evidence type="ECO:0000313" key="4">
    <source>
        <dbReference type="EMBL" id="VDN46411.1"/>
    </source>
</evidence>
<dbReference type="SMART" id="SM00028">
    <property type="entry name" value="TPR"/>
    <property type="match status" value="6"/>
</dbReference>
<dbReference type="InterPro" id="IPR011990">
    <property type="entry name" value="TPR-like_helical_dom_sf"/>
</dbReference>
<dbReference type="Gene3D" id="3.30.70.270">
    <property type="match status" value="1"/>
</dbReference>
<gene>
    <name evidence="4" type="ORF">PATL70BA_0553</name>
</gene>
<dbReference type="PROSITE" id="PS50887">
    <property type="entry name" value="GGDEF"/>
    <property type="match status" value="1"/>
</dbReference>
<evidence type="ECO:0000259" key="3">
    <source>
        <dbReference type="PROSITE" id="PS50887"/>
    </source>
</evidence>
<evidence type="ECO:0000256" key="2">
    <source>
        <dbReference type="SAM" id="Coils"/>
    </source>
</evidence>
<protein>
    <recommendedName>
        <fullName evidence="3">GGDEF domain-containing protein</fullName>
    </recommendedName>
</protein>
<keyword evidence="2" id="KW-0175">Coiled coil</keyword>
<reference evidence="4 5" key="1">
    <citation type="submission" date="2018-09" db="EMBL/GenBank/DDBJ databases">
        <authorList>
            <person name="Postec A."/>
        </authorList>
    </citation>
    <scope>NUCLEOTIDE SEQUENCE [LARGE SCALE GENOMIC DNA]</scope>
    <source>
        <strain evidence="4">70B-A</strain>
    </source>
</reference>
<dbReference type="SUPFAM" id="SSF55073">
    <property type="entry name" value="Nucleotide cyclase"/>
    <property type="match status" value="1"/>
</dbReference>
<dbReference type="GO" id="GO:1902201">
    <property type="term" value="P:negative regulation of bacterial-type flagellum-dependent cell motility"/>
    <property type="evidence" value="ECO:0007669"/>
    <property type="project" value="TreeGrafter"/>
</dbReference>
<dbReference type="CDD" id="cd01949">
    <property type="entry name" value="GGDEF"/>
    <property type="match status" value="1"/>
</dbReference>
<accession>A0A3P7PT67</accession>
<keyword evidence="5" id="KW-1185">Reference proteome</keyword>
<dbReference type="Gene3D" id="1.25.40.10">
    <property type="entry name" value="Tetratricopeptide repeat domain"/>
    <property type="match status" value="3"/>
</dbReference>
<dbReference type="AlphaFoldDB" id="A0A3P7PT67"/>
<sequence length="536" mass="61882">MITLVLLDISITGVIEVSILIINSGENSYIKYEKMESNPHLFKSSAMKLLESDPNHIETLNTIAYCHYYLSDFYQSLDFALRAYNLEITRYANDELYHTCNLLGNIYRFLGIYDTANHYYMAALNTTPSYQVQEKRCQTLRYLAVAYTEMNMNEFAMDYAIEGLQLAELLNDPRLLADIQVALATIHYKSAFYEKSLKLCNDAVLHYDNLKNIKGITNVFLLCGDIHQNTGTYSTSMDYYNKALNLSKEIKYRYGTIYANYALGCLMVTQKDFLMAHEALDEALSCAKRYNIQQPKIKIYYALSDLYIKQYDYEKAYNLYKIATELNDNLNSTKQQSTIYNLYTKYNLDQKEAQLRQSLQTNAHLEALNKQLLEQVQHDSLTQLYNRRGLKNIITYYPCTDIHTLALCDIDKFKDINDTYGHQCGDYILIELAKVLKSNCPTNYKIARWGGEEFLILMENTAISDATDFAESLRIIVENTVFTYRNHKISLTLTFGVGTLTDSFEQSIEAVDRCLYLGKNSGRNQVVFDDDLFDLV</sequence>
<evidence type="ECO:0000313" key="5">
    <source>
        <dbReference type="Proteomes" id="UP000279029"/>
    </source>
</evidence>
<name>A0A3P7PT67_9FIRM</name>
<dbReference type="PROSITE" id="PS50005">
    <property type="entry name" value="TPR"/>
    <property type="match status" value="1"/>
</dbReference>
<feature type="domain" description="GGDEF" evidence="3">
    <location>
        <begin position="401"/>
        <end position="531"/>
    </location>
</feature>
<feature type="coiled-coil region" evidence="2">
    <location>
        <begin position="348"/>
        <end position="375"/>
    </location>
</feature>
<dbReference type="InterPro" id="IPR000160">
    <property type="entry name" value="GGDEF_dom"/>
</dbReference>
<dbReference type="Pfam" id="PF00990">
    <property type="entry name" value="GGDEF"/>
    <property type="match status" value="1"/>
</dbReference>
<dbReference type="SMART" id="SM00267">
    <property type="entry name" value="GGDEF"/>
    <property type="match status" value="1"/>
</dbReference>
<dbReference type="GO" id="GO:0052621">
    <property type="term" value="F:diguanylate cyclase activity"/>
    <property type="evidence" value="ECO:0007669"/>
    <property type="project" value="TreeGrafter"/>
</dbReference>
<proteinExistence type="predicted"/>
<feature type="repeat" description="TPR" evidence="1">
    <location>
        <begin position="297"/>
        <end position="330"/>
    </location>
</feature>
<dbReference type="PANTHER" id="PTHR45138:SF9">
    <property type="entry name" value="DIGUANYLATE CYCLASE DGCM-RELATED"/>
    <property type="match status" value="1"/>
</dbReference>
<dbReference type="EMBL" id="LR130778">
    <property type="protein sequence ID" value="VDN46411.1"/>
    <property type="molecule type" value="Genomic_DNA"/>
</dbReference>
<dbReference type="KEGG" id="cbar:PATL70BA_0553"/>
<dbReference type="InterPro" id="IPR029787">
    <property type="entry name" value="Nucleotide_cyclase"/>
</dbReference>
<dbReference type="GO" id="GO:0043709">
    <property type="term" value="P:cell adhesion involved in single-species biofilm formation"/>
    <property type="evidence" value="ECO:0007669"/>
    <property type="project" value="TreeGrafter"/>
</dbReference>
<dbReference type="InterPro" id="IPR050469">
    <property type="entry name" value="Diguanylate_Cyclase"/>
</dbReference>
<keyword evidence="1" id="KW-0802">TPR repeat</keyword>
<dbReference type="Proteomes" id="UP000279029">
    <property type="component" value="Chromosome"/>
</dbReference>
<dbReference type="Pfam" id="PF13181">
    <property type="entry name" value="TPR_8"/>
    <property type="match status" value="2"/>
</dbReference>
<dbReference type="NCBIfam" id="TIGR00254">
    <property type="entry name" value="GGDEF"/>
    <property type="match status" value="1"/>
</dbReference>
<dbReference type="GO" id="GO:0005886">
    <property type="term" value="C:plasma membrane"/>
    <property type="evidence" value="ECO:0007669"/>
    <property type="project" value="TreeGrafter"/>
</dbReference>
<dbReference type="InterPro" id="IPR043128">
    <property type="entry name" value="Rev_trsase/Diguanyl_cyclase"/>
</dbReference>